<reference evidence="2" key="1">
    <citation type="submission" date="2014-09" db="EMBL/GenBank/DDBJ databases">
        <authorList>
            <person name="Mudge J."/>
            <person name="Ramaraj T."/>
            <person name="Lindquist I.E."/>
            <person name="Bharti A.K."/>
            <person name="Sundararajan A."/>
            <person name="Cameron C.T."/>
            <person name="Woodward J.E."/>
            <person name="May G.D."/>
            <person name="Brubaker C."/>
            <person name="Broadhvest J."/>
            <person name="Wilkins T.A."/>
        </authorList>
    </citation>
    <scope>NUCLEOTIDE SEQUENCE</scope>
    <source>
        <strain evidence="2">cv. AKA8401</strain>
    </source>
</reference>
<gene>
    <name evidence="1" type="ORF">F383_34549</name>
</gene>
<keyword evidence="2" id="KW-1185">Reference proteome</keyword>
<comment type="caution">
    <text evidence="1">The sequence shown here is derived from an EMBL/GenBank/DDBJ whole genome shotgun (WGS) entry which is preliminary data.</text>
</comment>
<accession>A0A0B0N4E9</accession>
<sequence>MYTAVYPLVLK</sequence>
<organism evidence="1 2">
    <name type="scientific">Gossypium arboreum</name>
    <name type="common">Tree cotton</name>
    <name type="synonym">Gossypium nanking</name>
    <dbReference type="NCBI Taxonomy" id="29729"/>
    <lineage>
        <taxon>Eukaryota</taxon>
        <taxon>Viridiplantae</taxon>
        <taxon>Streptophyta</taxon>
        <taxon>Embryophyta</taxon>
        <taxon>Tracheophyta</taxon>
        <taxon>Spermatophyta</taxon>
        <taxon>Magnoliopsida</taxon>
        <taxon>eudicotyledons</taxon>
        <taxon>Gunneridae</taxon>
        <taxon>Pentapetalae</taxon>
        <taxon>rosids</taxon>
        <taxon>malvids</taxon>
        <taxon>Malvales</taxon>
        <taxon>Malvaceae</taxon>
        <taxon>Malvoideae</taxon>
        <taxon>Gossypium</taxon>
    </lineage>
</organism>
<proteinExistence type="predicted"/>
<dbReference type="Proteomes" id="UP000032142">
    <property type="component" value="Unassembled WGS sequence"/>
</dbReference>
<protein>
    <submittedName>
        <fullName evidence="1">Uncharacterized protein</fullName>
    </submittedName>
</protein>
<name>A0A0B0N4E9_GOSAR</name>
<dbReference type="EMBL" id="JRRC01476333">
    <property type="protein sequence ID" value="KHG07527.1"/>
    <property type="molecule type" value="Genomic_DNA"/>
</dbReference>
<evidence type="ECO:0000313" key="1">
    <source>
        <dbReference type="EMBL" id="KHG07527.1"/>
    </source>
</evidence>
<evidence type="ECO:0000313" key="2">
    <source>
        <dbReference type="Proteomes" id="UP000032142"/>
    </source>
</evidence>